<dbReference type="AlphaFoldDB" id="X1NIC7"/>
<organism evidence="1">
    <name type="scientific">marine sediment metagenome</name>
    <dbReference type="NCBI Taxonomy" id="412755"/>
    <lineage>
        <taxon>unclassified sequences</taxon>
        <taxon>metagenomes</taxon>
        <taxon>ecological metagenomes</taxon>
    </lineage>
</organism>
<name>X1NIC7_9ZZZZ</name>
<reference evidence="1" key="1">
    <citation type="journal article" date="2014" name="Front. Microbiol.">
        <title>High frequency of phylogenetically diverse reductive dehalogenase-homologous genes in deep subseafloor sedimentary metagenomes.</title>
        <authorList>
            <person name="Kawai M."/>
            <person name="Futagami T."/>
            <person name="Toyoda A."/>
            <person name="Takaki Y."/>
            <person name="Nishi S."/>
            <person name="Hori S."/>
            <person name="Arai W."/>
            <person name="Tsubouchi T."/>
            <person name="Morono Y."/>
            <person name="Uchiyama I."/>
            <person name="Ito T."/>
            <person name="Fujiyama A."/>
            <person name="Inagaki F."/>
            <person name="Takami H."/>
        </authorList>
    </citation>
    <scope>NUCLEOTIDE SEQUENCE</scope>
    <source>
        <strain evidence="1">Expedition CK06-06</strain>
    </source>
</reference>
<feature type="non-terminal residue" evidence="1">
    <location>
        <position position="53"/>
    </location>
</feature>
<proteinExistence type="predicted"/>
<protein>
    <submittedName>
        <fullName evidence="1">Uncharacterized protein</fullName>
    </submittedName>
</protein>
<comment type="caution">
    <text evidence="1">The sequence shown here is derived from an EMBL/GenBank/DDBJ whole genome shotgun (WGS) entry which is preliminary data.</text>
</comment>
<sequence length="53" mass="6137">MKTDDGRDIKEFIPIPKPLAKKLKETKFTELERKLVDVVIEQTLGYEAFKDNG</sequence>
<gene>
    <name evidence="1" type="ORF">S06H3_36505</name>
</gene>
<accession>X1NIC7</accession>
<evidence type="ECO:0000313" key="1">
    <source>
        <dbReference type="EMBL" id="GAI18439.1"/>
    </source>
</evidence>
<dbReference type="EMBL" id="BARV01022121">
    <property type="protein sequence ID" value="GAI18439.1"/>
    <property type="molecule type" value="Genomic_DNA"/>
</dbReference>